<evidence type="ECO:0000313" key="1">
    <source>
        <dbReference type="EMBL" id="AEV31767.1"/>
    </source>
</evidence>
<protein>
    <recommendedName>
        <fullName evidence="3">Lipocalin-like domain-containing protein</fullName>
    </recommendedName>
</protein>
<dbReference type="STRING" id="926562.Oweho_0754"/>
<dbReference type="HOGENOM" id="CLU_1813883_0_0_10"/>
<dbReference type="AlphaFoldDB" id="G8R1M8"/>
<accession>G8R1M8</accession>
<dbReference type="Proteomes" id="UP000005631">
    <property type="component" value="Chromosome"/>
</dbReference>
<proteinExistence type="predicted"/>
<dbReference type="RefSeq" id="WP_014201128.1">
    <property type="nucleotide sequence ID" value="NC_016599.1"/>
</dbReference>
<evidence type="ECO:0000313" key="2">
    <source>
        <dbReference type="Proteomes" id="UP000005631"/>
    </source>
</evidence>
<sequence length="142" mass="16053">MGKYFLSIFLLITGNSIIAQVDIELLHKRWTQAFLNDSNAVVPIGLTRGGLDHIIFSEDGELTFEGAPMCGIGLNYYGDWALNSKDSILTLRYTSKQDIFSGESQIDETEVYKIEKLSPTNLILSELNSKDPRRLSWLYESK</sequence>
<dbReference type="KEGG" id="oho:Oweho_0754"/>
<gene>
    <name evidence="1" type="ordered locus">Oweho_0754</name>
</gene>
<dbReference type="EMBL" id="CP003156">
    <property type="protein sequence ID" value="AEV31767.1"/>
    <property type="molecule type" value="Genomic_DNA"/>
</dbReference>
<name>G8R1M8_OWEHD</name>
<keyword evidence="2" id="KW-1185">Reference proteome</keyword>
<reference evidence="1 2" key="1">
    <citation type="journal article" date="2012" name="Stand. Genomic Sci.">
        <title>Genome sequence of the orange-pigmented seawater bacterium Owenweeksia hongkongensis type strain (UST20020801(T)).</title>
        <authorList>
            <person name="Riedel T."/>
            <person name="Held B."/>
            <person name="Nolan M."/>
            <person name="Lucas S."/>
            <person name="Lapidus A."/>
            <person name="Tice H."/>
            <person name="Del Rio T.G."/>
            <person name="Cheng J.F."/>
            <person name="Han C."/>
            <person name="Tapia R."/>
            <person name="Goodwin L.A."/>
            <person name="Pitluck S."/>
            <person name="Liolios K."/>
            <person name="Mavromatis K."/>
            <person name="Pagani I."/>
            <person name="Ivanova N."/>
            <person name="Mikhailova N."/>
            <person name="Pati A."/>
            <person name="Chen A."/>
            <person name="Palaniappan K."/>
            <person name="Rohde M."/>
            <person name="Tindall B.J."/>
            <person name="Detter J.C."/>
            <person name="Goker M."/>
            <person name="Woyke T."/>
            <person name="Bristow J."/>
            <person name="Eisen J.A."/>
            <person name="Markowitz V."/>
            <person name="Hugenholtz P."/>
            <person name="Klenk H.P."/>
            <person name="Kyrpides N.C."/>
        </authorList>
    </citation>
    <scope>NUCLEOTIDE SEQUENCE</scope>
    <source>
        <strain evidence="2">DSM 17368 / JCM 12287 / NRRL B-23963</strain>
    </source>
</reference>
<organism evidence="1 2">
    <name type="scientific">Owenweeksia hongkongensis (strain DSM 17368 / CIP 108786 / JCM 12287 / NRRL B-23963 / UST20020801)</name>
    <dbReference type="NCBI Taxonomy" id="926562"/>
    <lineage>
        <taxon>Bacteria</taxon>
        <taxon>Pseudomonadati</taxon>
        <taxon>Bacteroidota</taxon>
        <taxon>Flavobacteriia</taxon>
        <taxon>Flavobacteriales</taxon>
        <taxon>Owenweeksiaceae</taxon>
        <taxon>Owenweeksia</taxon>
    </lineage>
</organism>
<evidence type="ECO:0008006" key="3">
    <source>
        <dbReference type="Google" id="ProtNLM"/>
    </source>
</evidence>